<dbReference type="SUPFAM" id="SSF47616">
    <property type="entry name" value="GST C-terminal domain-like"/>
    <property type="match status" value="1"/>
</dbReference>
<dbReference type="CDD" id="cd03188">
    <property type="entry name" value="GST_C_Beta"/>
    <property type="match status" value="1"/>
</dbReference>
<evidence type="ECO:0000313" key="4">
    <source>
        <dbReference type="Proteomes" id="UP001234354"/>
    </source>
</evidence>
<gene>
    <name evidence="3" type="ORF">QE383_003105</name>
</gene>
<dbReference type="PANTHER" id="PTHR44051">
    <property type="entry name" value="GLUTATHIONE S-TRANSFERASE-RELATED"/>
    <property type="match status" value="1"/>
</dbReference>
<dbReference type="PANTHER" id="PTHR44051:SF8">
    <property type="entry name" value="GLUTATHIONE S-TRANSFERASE GSTA"/>
    <property type="match status" value="1"/>
</dbReference>
<dbReference type="PROSITE" id="PS50404">
    <property type="entry name" value="GST_NTER"/>
    <property type="match status" value="1"/>
</dbReference>
<accession>A0AAW8GET7</accession>
<sequence>MMKLYYAPGTCALACWIALEWAGADYEAVKVDPHADAYRAINPLGTVPALDIGGARAMTQADAILQYIVQRHPEAGLGADAGIEAQFVFNETLAFLTGDMHPAFWPFFTPERYTTDASEGALQAVRDAAPARIARVLAHLDALIGDTDHVYAGRRSVADAYAFVMARWSDKAGESWRKYPNLARFMQAMAHDPAVKTVLERSSGR</sequence>
<dbReference type="RefSeq" id="WP_306994424.1">
    <property type="nucleotide sequence ID" value="NZ_JAUTBB010000001.1"/>
</dbReference>
<feature type="domain" description="GST N-terminal" evidence="1">
    <location>
        <begin position="1"/>
        <end position="76"/>
    </location>
</feature>
<dbReference type="InterPro" id="IPR036282">
    <property type="entry name" value="Glutathione-S-Trfase_C_sf"/>
</dbReference>
<comment type="caution">
    <text evidence="3">The sequence shown here is derived from an EMBL/GenBank/DDBJ whole genome shotgun (WGS) entry which is preliminary data.</text>
</comment>
<dbReference type="Pfam" id="PF13410">
    <property type="entry name" value="GST_C_2"/>
    <property type="match status" value="1"/>
</dbReference>
<evidence type="ECO:0000259" key="1">
    <source>
        <dbReference type="PROSITE" id="PS50404"/>
    </source>
</evidence>
<evidence type="ECO:0000259" key="2">
    <source>
        <dbReference type="PROSITE" id="PS50405"/>
    </source>
</evidence>
<reference evidence="3" key="1">
    <citation type="submission" date="2023-07" db="EMBL/GenBank/DDBJ databases">
        <title>Functional and genomic diversity of the sorghum phyllosphere microbiome.</title>
        <authorList>
            <person name="Shade A."/>
        </authorList>
    </citation>
    <scope>NUCLEOTIDE SEQUENCE</scope>
    <source>
        <strain evidence="3">SORGH_AS_0908</strain>
    </source>
</reference>
<keyword evidence="3" id="KW-0808">Transferase</keyword>
<dbReference type="EMBL" id="JAUTBB010000001">
    <property type="protein sequence ID" value="MDQ1120797.1"/>
    <property type="molecule type" value="Genomic_DNA"/>
</dbReference>
<dbReference type="PROSITE" id="PS50405">
    <property type="entry name" value="GST_CTER"/>
    <property type="match status" value="1"/>
</dbReference>
<dbReference type="SFLD" id="SFLDS00019">
    <property type="entry name" value="Glutathione_Transferase_(cytos"/>
    <property type="match status" value="1"/>
</dbReference>
<dbReference type="Pfam" id="PF13417">
    <property type="entry name" value="GST_N_3"/>
    <property type="match status" value="1"/>
</dbReference>
<dbReference type="EC" id="2.5.1.18" evidence="3"/>
<dbReference type="Gene3D" id="1.20.1050.10">
    <property type="match status" value="1"/>
</dbReference>
<feature type="domain" description="GST C-terminal" evidence="2">
    <location>
        <begin position="82"/>
        <end position="205"/>
    </location>
</feature>
<name>A0AAW8GET7_9GAMM</name>
<dbReference type="GO" id="GO:0004364">
    <property type="term" value="F:glutathione transferase activity"/>
    <property type="evidence" value="ECO:0007669"/>
    <property type="project" value="UniProtKB-EC"/>
</dbReference>
<evidence type="ECO:0000313" key="3">
    <source>
        <dbReference type="EMBL" id="MDQ1120797.1"/>
    </source>
</evidence>
<dbReference type="AlphaFoldDB" id="A0AAW8GET7"/>
<organism evidence="3 4">
    <name type="scientific">Pseudoxanthomonas winnipegensis</name>
    <dbReference type="NCBI Taxonomy" id="2480810"/>
    <lineage>
        <taxon>Bacteria</taxon>
        <taxon>Pseudomonadati</taxon>
        <taxon>Pseudomonadota</taxon>
        <taxon>Gammaproteobacteria</taxon>
        <taxon>Lysobacterales</taxon>
        <taxon>Lysobacteraceae</taxon>
        <taxon>Pseudoxanthomonas</taxon>
    </lineage>
</organism>
<dbReference type="InterPro" id="IPR004045">
    <property type="entry name" value="Glutathione_S-Trfase_N"/>
</dbReference>
<protein>
    <submittedName>
        <fullName evidence="3">Glutathione S-transferase</fullName>
        <ecNumber evidence="3">2.5.1.18</ecNumber>
    </submittedName>
</protein>
<dbReference type="Proteomes" id="UP001234354">
    <property type="component" value="Unassembled WGS sequence"/>
</dbReference>
<dbReference type="InterPro" id="IPR036249">
    <property type="entry name" value="Thioredoxin-like_sf"/>
</dbReference>
<dbReference type="SFLD" id="SFLDG00358">
    <property type="entry name" value="Main_(cytGST)"/>
    <property type="match status" value="1"/>
</dbReference>
<dbReference type="InterPro" id="IPR040079">
    <property type="entry name" value="Glutathione_S-Trfase"/>
</dbReference>
<dbReference type="SFLD" id="SFLDG01150">
    <property type="entry name" value="Main.1:_Beta-like"/>
    <property type="match status" value="1"/>
</dbReference>
<dbReference type="Gene3D" id="3.40.30.10">
    <property type="entry name" value="Glutaredoxin"/>
    <property type="match status" value="1"/>
</dbReference>
<dbReference type="CDD" id="cd03057">
    <property type="entry name" value="GST_N_Beta"/>
    <property type="match status" value="1"/>
</dbReference>
<dbReference type="InterPro" id="IPR010987">
    <property type="entry name" value="Glutathione-S-Trfase_C-like"/>
</dbReference>
<dbReference type="SUPFAM" id="SSF52833">
    <property type="entry name" value="Thioredoxin-like"/>
    <property type="match status" value="1"/>
</dbReference>
<proteinExistence type="predicted"/>